<name>A0A3N5BAB9_9BACI</name>
<dbReference type="EMBL" id="RKRF01000008">
    <property type="protein sequence ID" value="RPF54424.1"/>
    <property type="molecule type" value="Genomic_DNA"/>
</dbReference>
<dbReference type="AlphaFoldDB" id="A0A3N5BAB9"/>
<protein>
    <submittedName>
        <fullName evidence="1">Uncharacterized protein</fullName>
    </submittedName>
</protein>
<organism evidence="1 2">
    <name type="scientific">Aquisalibacillus elongatus</name>
    <dbReference type="NCBI Taxonomy" id="485577"/>
    <lineage>
        <taxon>Bacteria</taxon>
        <taxon>Bacillati</taxon>
        <taxon>Bacillota</taxon>
        <taxon>Bacilli</taxon>
        <taxon>Bacillales</taxon>
        <taxon>Bacillaceae</taxon>
        <taxon>Aquisalibacillus</taxon>
    </lineage>
</organism>
<evidence type="ECO:0000313" key="2">
    <source>
        <dbReference type="Proteomes" id="UP000276443"/>
    </source>
</evidence>
<dbReference type="Proteomes" id="UP000276443">
    <property type="component" value="Unassembled WGS sequence"/>
</dbReference>
<comment type="caution">
    <text evidence="1">The sequence shown here is derived from an EMBL/GenBank/DDBJ whole genome shotgun (WGS) entry which is preliminary data.</text>
</comment>
<gene>
    <name evidence="1" type="ORF">EDC24_1623</name>
</gene>
<accession>A0A3N5BAB9</accession>
<proteinExistence type="predicted"/>
<keyword evidence="2" id="KW-1185">Reference proteome</keyword>
<evidence type="ECO:0000313" key="1">
    <source>
        <dbReference type="EMBL" id="RPF54424.1"/>
    </source>
</evidence>
<reference evidence="1 2" key="1">
    <citation type="submission" date="2018-11" db="EMBL/GenBank/DDBJ databases">
        <title>Genomic Encyclopedia of Type Strains, Phase IV (KMG-IV): sequencing the most valuable type-strain genomes for metagenomic binning, comparative biology and taxonomic classification.</title>
        <authorList>
            <person name="Goeker M."/>
        </authorList>
    </citation>
    <scope>NUCLEOTIDE SEQUENCE [LARGE SCALE GENOMIC DNA]</scope>
    <source>
        <strain evidence="1 2">DSM 18090</strain>
    </source>
</reference>
<sequence length="52" mass="6028">MSLFEFPFLSSVQTSTPLTRSIDGEIYSEVITPQTKTPTTLKEYLRKQEKIF</sequence>